<comment type="similarity">
    <text evidence="3">Belongs to the glycosyltransferase 31 family. Beta3-Gal-T subfamily.</text>
</comment>
<evidence type="ECO:0000256" key="2">
    <source>
        <dbReference type="ARBA" id="ARBA00004922"/>
    </source>
</evidence>
<evidence type="ECO:0000256" key="7">
    <source>
        <dbReference type="ARBA" id="ARBA00022692"/>
    </source>
</evidence>
<dbReference type="GO" id="GO:0000166">
    <property type="term" value="F:nucleotide binding"/>
    <property type="evidence" value="ECO:0007669"/>
    <property type="project" value="UniProtKB-KW"/>
</dbReference>
<evidence type="ECO:0000313" key="14">
    <source>
        <dbReference type="EMBL" id="JAC44772.1"/>
    </source>
</evidence>
<evidence type="ECO:0000256" key="9">
    <source>
        <dbReference type="ARBA" id="ARBA00022968"/>
    </source>
</evidence>
<dbReference type="InterPro" id="IPR003378">
    <property type="entry name" value="Fringe-like_glycosylTrfase"/>
</dbReference>
<dbReference type="AlphaFoldDB" id="A0A034VRP4"/>
<dbReference type="GO" id="GO:0016263">
    <property type="term" value="F:glycoprotein-N-acetylgalactosamine 3-beta-galactosyltransferase activity"/>
    <property type="evidence" value="ECO:0007669"/>
    <property type="project" value="UniProtKB-EC"/>
</dbReference>
<feature type="transmembrane region" description="Helical" evidence="12">
    <location>
        <begin position="20"/>
        <end position="44"/>
    </location>
</feature>
<dbReference type="PANTHER" id="PTHR23033">
    <property type="entry name" value="BETA1,3-GALACTOSYLTRANSFERASE"/>
    <property type="match status" value="1"/>
</dbReference>
<dbReference type="KEGG" id="bdr:105225674"/>
<keyword evidence="5 14" id="KW-0328">Glycosyltransferase</keyword>
<dbReference type="EMBL" id="GAKP01014180">
    <property type="protein sequence ID" value="JAC44772.1"/>
    <property type="molecule type" value="Transcribed_RNA"/>
</dbReference>
<dbReference type="PANTHER" id="PTHR23033:SF14">
    <property type="entry name" value="GLYCOPROTEIN-N-ACETYLGALACTOSAMINE 3-BETA-GALACTOSYLTRANSFERASE 1-RELATED"/>
    <property type="match status" value="1"/>
</dbReference>
<keyword evidence="10 12" id="KW-1133">Transmembrane helix</keyword>
<dbReference type="Gene3D" id="3.90.550.50">
    <property type="match status" value="1"/>
</dbReference>
<dbReference type="EC" id="2.4.1.122" evidence="4"/>
<dbReference type="OrthoDB" id="414175at2759"/>
<evidence type="ECO:0000256" key="8">
    <source>
        <dbReference type="ARBA" id="ARBA00022741"/>
    </source>
</evidence>
<dbReference type="GO" id="GO:0016020">
    <property type="term" value="C:membrane"/>
    <property type="evidence" value="ECO:0007669"/>
    <property type="project" value="UniProtKB-SubCell"/>
</dbReference>
<evidence type="ECO:0000256" key="12">
    <source>
        <dbReference type="SAM" id="Phobius"/>
    </source>
</evidence>
<reference evidence="14" key="1">
    <citation type="journal article" date="2014" name="BMC Genomics">
        <title>Characterizing the developmental transcriptome of the oriental fruit fly, Bactrocera dorsalis (Diptera: Tephritidae) through comparative genomic analysis with Drosophila melanogaster utilizing modENCODE datasets.</title>
        <authorList>
            <person name="Geib S.M."/>
            <person name="Calla B."/>
            <person name="Hall B."/>
            <person name="Hou S."/>
            <person name="Manoukis N.C."/>
        </authorList>
    </citation>
    <scope>NUCLEOTIDE SEQUENCE</scope>
    <source>
        <strain evidence="14">Punador</strain>
    </source>
</reference>
<organism evidence="14">
    <name type="scientific">Bactrocera dorsalis</name>
    <name type="common">Oriental fruit fly</name>
    <name type="synonym">Dacus dorsalis</name>
    <dbReference type="NCBI Taxonomy" id="27457"/>
    <lineage>
        <taxon>Eukaryota</taxon>
        <taxon>Metazoa</taxon>
        <taxon>Ecdysozoa</taxon>
        <taxon>Arthropoda</taxon>
        <taxon>Hexapoda</taxon>
        <taxon>Insecta</taxon>
        <taxon>Pterygota</taxon>
        <taxon>Neoptera</taxon>
        <taxon>Endopterygota</taxon>
        <taxon>Diptera</taxon>
        <taxon>Brachycera</taxon>
        <taxon>Muscomorpha</taxon>
        <taxon>Tephritoidea</taxon>
        <taxon>Tephritidae</taxon>
        <taxon>Bactrocera</taxon>
        <taxon>Bactrocera</taxon>
    </lineage>
</organism>
<keyword evidence="6 14" id="KW-0808">Transferase</keyword>
<evidence type="ECO:0000256" key="3">
    <source>
        <dbReference type="ARBA" id="ARBA00006462"/>
    </source>
</evidence>
<keyword evidence="11 12" id="KW-0472">Membrane</keyword>
<sequence length="387" mass="44916">MSFTLLPTNAYHVRPVCSPFRVQLHILFGFVLGFLMALGTLLLYSHYQMESVQQRQHTTATEYWQTGYMTALQEVATEADTLQQQLNERVRVLCMVLTSPSHHASHAQHVKATWGKRCTRLIFLSSEEDEELGAVAVVETEADTYDDLWNKTREGFRYVYEHYFDDYDWFVKADDDTYMVMENLRYMLYPYSPDIPIYFGYQLVRYGVPYMSGGAAYVLSKEALRRFTTMAYHNSTLCPRAQKFGIEDFYMGVCLQNVGVHLADARFALSVDDKPKFIPLDLQTYMATDNTTEISEWLLTMTPHPVERGLHCCSNYSIAFHYTSPWAMYMYEYFIYHFRAFGLQQHQVSMLPVNLSLEEVKRLFPSNYTAEEGPLVNLATQGLPDNF</sequence>
<proteinExistence type="inferred from homology"/>
<protein>
    <recommendedName>
        <fullName evidence="4">N-acetylgalactosaminide beta-1,3-galactosyltransferase</fullName>
        <ecNumber evidence="4">2.4.1.122</ecNumber>
    </recommendedName>
</protein>
<keyword evidence="8" id="KW-0547">Nucleotide-binding</keyword>
<gene>
    <name evidence="14" type="primary">C1GLT</name>
</gene>
<comment type="subcellular location">
    <subcellularLocation>
        <location evidence="1">Membrane</location>
        <topology evidence="1">Single-pass type II membrane protein</topology>
    </subcellularLocation>
</comment>
<feature type="domain" description="Fringe-like glycosyltransferase" evidence="13">
    <location>
        <begin position="92"/>
        <end position="263"/>
    </location>
</feature>
<keyword evidence="9" id="KW-0735">Signal-anchor</keyword>
<evidence type="ECO:0000256" key="6">
    <source>
        <dbReference type="ARBA" id="ARBA00022679"/>
    </source>
</evidence>
<evidence type="ECO:0000256" key="10">
    <source>
        <dbReference type="ARBA" id="ARBA00022989"/>
    </source>
</evidence>
<dbReference type="InterPro" id="IPR026050">
    <property type="entry name" value="C1GALT1/C1GALT1_chp1"/>
</dbReference>
<evidence type="ECO:0000256" key="5">
    <source>
        <dbReference type="ARBA" id="ARBA00022676"/>
    </source>
</evidence>
<evidence type="ECO:0000256" key="4">
    <source>
        <dbReference type="ARBA" id="ARBA00012557"/>
    </source>
</evidence>
<dbReference type="RefSeq" id="XP_011202555.2">
    <property type="nucleotide sequence ID" value="XM_011204253.4"/>
</dbReference>
<dbReference type="Pfam" id="PF02434">
    <property type="entry name" value="Fringe"/>
    <property type="match status" value="1"/>
</dbReference>
<evidence type="ECO:0000259" key="13">
    <source>
        <dbReference type="Pfam" id="PF02434"/>
    </source>
</evidence>
<evidence type="ECO:0000256" key="1">
    <source>
        <dbReference type="ARBA" id="ARBA00004606"/>
    </source>
</evidence>
<evidence type="ECO:0000256" key="11">
    <source>
        <dbReference type="ARBA" id="ARBA00023136"/>
    </source>
</evidence>
<keyword evidence="7 12" id="KW-0812">Transmembrane</keyword>
<comment type="pathway">
    <text evidence="2">Protein modification; protein glycosylation.</text>
</comment>
<name>A0A034VRP4_BACDO</name>
<accession>A0A034VRP4</accession>
<dbReference type="UniPathway" id="UPA00378"/>